<comment type="caution">
    <text evidence="2">The sequence shown here is derived from an EMBL/GenBank/DDBJ whole genome shotgun (WGS) entry which is preliminary data.</text>
</comment>
<keyword evidence="1" id="KW-0812">Transmembrane</keyword>
<accession>A0A218WGF1</accession>
<keyword evidence="1" id="KW-0472">Membrane</keyword>
<gene>
    <name evidence="2" type="ORF">CDL15_Pgr005755</name>
</gene>
<organism evidence="2 3">
    <name type="scientific">Punica granatum</name>
    <name type="common">Pomegranate</name>
    <dbReference type="NCBI Taxonomy" id="22663"/>
    <lineage>
        <taxon>Eukaryota</taxon>
        <taxon>Viridiplantae</taxon>
        <taxon>Streptophyta</taxon>
        <taxon>Embryophyta</taxon>
        <taxon>Tracheophyta</taxon>
        <taxon>Spermatophyta</taxon>
        <taxon>Magnoliopsida</taxon>
        <taxon>eudicotyledons</taxon>
        <taxon>Gunneridae</taxon>
        <taxon>Pentapetalae</taxon>
        <taxon>rosids</taxon>
        <taxon>malvids</taxon>
        <taxon>Myrtales</taxon>
        <taxon>Lythraceae</taxon>
        <taxon>Punica</taxon>
    </lineage>
</organism>
<feature type="transmembrane region" description="Helical" evidence="1">
    <location>
        <begin position="27"/>
        <end position="48"/>
    </location>
</feature>
<name>A0A218WGF1_PUNGR</name>
<evidence type="ECO:0000256" key="1">
    <source>
        <dbReference type="SAM" id="Phobius"/>
    </source>
</evidence>
<protein>
    <submittedName>
        <fullName evidence="2">Uncharacterized protein</fullName>
    </submittedName>
</protein>
<evidence type="ECO:0000313" key="2">
    <source>
        <dbReference type="EMBL" id="OWM71568.1"/>
    </source>
</evidence>
<dbReference type="Proteomes" id="UP000197138">
    <property type="component" value="Unassembled WGS sequence"/>
</dbReference>
<dbReference type="EMBL" id="MTKT01004399">
    <property type="protein sequence ID" value="OWM71568.1"/>
    <property type="molecule type" value="Genomic_DNA"/>
</dbReference>
<proteinExistence type="predicted"/>
<sequence length="104" mass="10799">MVSAECINVGLNTLFKAATRHGTSHHVFIVCIYAIGATAFLPASFVSYRSLSLCMSGLIADDGIRRNQLLPSATSCLLSLSSLPSSSGSSSSLPAFIVPFSTAS</sequence>
<dbReference type="AlphaFoldDB" id="A0A218WGF1"/>
<keyword evidence="1" id="KW-1133">Transmembrane helix</keyword>
<evidence type="ECO:0000313" key="3">
    <source>
        <dbReference type="Proteomes" id="UP000197138"/>
    </source>
</evidence>
<reference evidence="3" key="1">
    <citation type="journal article" date="2017" name="Plant J.">
        <title>The pomegranate (Punica granatum L.) genome and the genomics of punicalagin biosynthesis.</title>
        <authorList>
            <person name="Qin G."/>
            <person name="Xu C."/>
            <person name="Ming R."/>
            <person name="Tang H."/>
            <person name="Guyot R."/>
            <person name="Kramer E.M."/>
            <person name="Hu Y."/>
            <person name="Yi X."/>
            <person name="Qi Y."/>
            <person name="Xu X."/>
            <person name="Gao Z."/>
            <person name="Pan H."/>
            <person name="Jian J."/>
            <person name="Tian Y."/>
            <person name="Yue Z."/>
            <person name="Xu Y."/>
        </authorList>
    </citation>
    <scope>NUCLEOTIDE SEQUENCE [LARGE SCALE GENOMIC DNA]</scope>
    <source>
        <strain evidence="3">cv. Dabenzi</strain>
    </source>
</reference>